<dbReference type="InterPro" id="IPR000232">
    <property type="entry name" value="HSF_DNA-bd"/>
</dbReference>
<dbReference type="PRINTS" id="PR00056">
    <property type="entry name" value="HSFDOMAIN"/>
</dbReference>
<evidence type="ECO:0000313" key="10">
    <source>
        <dbReference type="EMBL" id="RHZ32880.1"/>
    </source>
</evidence>
<evidence type="ECO:0000256" key="1">
    <source>
        <dbReference type="ARBA" id="ARBA00004123"/>
    </source>
</evidence>
<organism evidence="7 14">
    <name type="scientific">Aphanomyces astaci</name>
    <name type="common">Crayfish plague agent</name>
    <dbReference type="NCBI Taxonomy" id="112090"/>
    <lineage>
        <taxon>Eukaryota</taxon>
        <taxon>Sar</taxon>
        <taxon>Stramenopiles</taxon>
        <taxon>Oomycota</taxon>
        <taxon>Saprolegniomycetes</taxon>
        <taxon>Saprolegniales</taxon>
        <taxon>Verrucalvaceae</taxon>
        <taxon>Aphanomyces</taxon>
    </lineage>
</organism>
<evidence type="ECO:0000313" key="16">
    <source>
        <dbReference type="Proteomes" id="UP000286510"/>
    </source>
</evidence>
<dbReference type="InterPro" id="IPR036388">
    <property type="entry name" value="WH-like_DNA-bd_sf"/>
</dbReference>
<feature type="domain" description="HSF-type DNA-binding" evidence="6">
    <location>
        <begin position="54"/>
        <end position="151"/>
    </location>
</feature>
<evidence type="ECO:0000256" key="3">
    <source>
        <dbReference type="ARBA" id="ARBA00023242"/>
    </source>
</evidence>
<dbReference type="InterPro" id="IPR036390">
    <property type="entry name" value="WH_DNA-bd_sf"/>
</dbReference>
<dbReference type="Pfam" id="PF00447">
    <property type="entry name" value="HSF_DNA-bind"/>
    <property type="match status" value="1"/>
</dbReference>
<accession>A0A397A8T9</accession>
<dbReference type="EMBL" id="QUTA01009050">
    <property type="protein sequence ID" value="RHY01911.1"/>
    <property type="molecule type" value="Genomic_DNA"/>
</dbReference>
<dbReference type="EMBL" id="QUTF01010226">
    <property type="protein sequence ID" value="RHZ32880.1"/>
    <property type="molecule type" value="Genomic_DNA"/>
</dbReference>
<evidence type="ECO:0000313" key="9">
    <source>
        <dbReference type="EMBL" id="RHY65024.1"/>
    </source>
</evidence>
<keyword evidence="3" id="KW-0539">Nucleus</keyword>
<dbReference type="AlphaFoldDB" id="A0A397A8T9"/>
<evidence type="ECO:0000313" key="7">
    <source>
        <dbReference type="EMBL" id="RHY01911.1"/>
    </source>
</evidence>
<dbReference type="EMBL" id="QUTE01002430">
    <property type="protein sequence ID" value="RHZ40689.1"/>
    <property type="molecule type" value="Genomic_DNA"/>
</dbReference>
<dbReference type="SMART" id="SM00415">
    <property type="entry name" value="HSF"/>
    <property type="match status" value="1"/>
</dbReference>
<keyword evidence="2" id="KW-0238">DNA-binding</keyword>
<evidence type="ECO:0000313" key="12">
    <source>
        <dbReference type="Proteomes" id="UP000265716"/>
    </source>
</evidence>
<comment type="caution">
    <text evidence="7">The sequence shown here is derived from an EMBL/GenBank/DDBJ whole genome shotgun (WGS) entry which is preliminary data.</text>
</comment>
<protein>
    <recommendedName>
        <fullName evidence="6">HSF-type DNA-binding domain-containing protein</fullName>
    </recommendedName>
</protein>
<dbReference type="PANTHER" id="PTHR10015:SF206">
    <property type="entry name" value="HSF-TYPE DNA-BINDING DOMAIN-CONTAINING PROTEIN"/>
    <property type="match status" value="1"/>
</dbReference>
<dbReference type="VEuPathDB" id="FungiDB:H257_11429"/>
<evidence type="ECO:0000313" key="15">
    <source>
        <dbReference type="Proteomes" id="UP000266643"/>
    </source>
</evidence>
<comment type="similarity">
    <text evidence="4">Belongs to the HSF family.</text>
</comment>
<dbReference type="Gene3D" id="1.10.10.10">
    <property type="entry name" value="Winged helix-like DNA-binding domain superfamily/Winged helix DNA-binding domain"/>
    <property type="match status" value="1"/>
</dbReference>
<dbReference type="GO" id="GO:0003700">
    <property type="term" value="F:DNA-binding transcription factor activity"/>
    <property type="evidence" value="ECO:0007669"/>
    <property type="project" value="InterPro"/>
</dbReference>
<evidence type="ECO:0000256" key="4">
    <source>
        <dbReference type="RuleBase" id="RU004020"/>
    </source>
</evidence>
<dbReference type="PANTHER" id="PTHR10015">
    <property type="entry name" value="HEAT SHOCK TRANSCRIPTION FACTOR"/>
    <property type="match status" value="1"/>
</dbReference>
<proteinExistence type="inferred from homology"/>
<evidence type="ECO:0000256" key="5">
    <source>
        <dbReference type="SAM" id="MobiDB-lite"/>
    </source>
</evidence>
<evidence type="ECO:0000313" key="11">
    <source>
        <dbReference type="EMBL" id="RHZ40689.1"/>
    </source>
</evidence>
<dbReference type="Proteomes" id="UP000265716">
    <property type="component" value="Unassembled WGS sequence"/>
</dbReference>
<gene>
    <name evidence="7" type="ORF">DYB25_012135</name>
    <name evidence="10" type="ORF">DYB26_007167</name>
    <name evidence="8" type="ORF">DYB30_001180</name>
    <name evidence="11" type="ORF">DYB31_014001</name>
    <name evidence="9" type="ORF">DYB38_006228</name>
</gene>
<dbReference type="Proteomes" id="UP000266239">
    <property type="component" value="Unassembled WGS sequence"/>
</dbReference>
<evidence type="ECO:0000259" key="6">
    <source>
        <dbReference type="SMART" id="SM00415"/>
    </source>
</evidence>
<evidence type="ECO:0000313" key="8">
    <source>
        <dbReference type="EMBL" id="RHY41563.1"/>
    </source>
</evidence>
<sequence>MSTVKVHDHVCKHFVFAANSMSDMNEDVVDNEDKPLGAAVPDIPVGILPDLNHMEGTYLERLYAMLDQCSPAIASWTPNGTAFVVYDVEALEATVLPQFFKPIKFASFVRHLNSYGFRKVKCVTESSVLHGFRHATLVRGQAHEVHAVQRRQRPRRPDLTPPPTDDVLLQEVMAQVNLLRNDMAATKSMLKTLLELEDLK</sequence>
<feature type="region of interest" description="Disordered" evidence="5">
    <location>
        <begin position="143"/>
        <end position="164"/>
    </location>
</feature>
<name>A0A397A8T9_APHAT</name>
<dbReference type="GO" id="GO:0043565">
    <property type="term" value="F:sequence-specific DNA binding"/>
    <property type="evidence" value="ECO:0007669"/>
    <property type="project" value="InterPro"/>
</dbReference>
<dbReference type="EMBL" id="QUTD01010020">
    <property type="protein sequence ID" value="RHY41563.1"/>
    <property type="molecule type" value="Genomic_DNA"/>
</dbReference>
<dbReference type="Proteomes" id="UP000266643">
    <property type="component" value="Unassembled WGS sequence"/>
</dbReference>
<dbReference type="SUPFAM" id="SSF46785">
    <property type="entry name" value="Winged helix' DNA-binding domain"/>
    <property type="match status" value="1"/>
</dbReference>
<dbReference type="Proteomes" id="UP000286510">
    <property type="component" value="Unassembled WGS sequence"/>
</dbReference>
<evidence type="ECO:0000313" key="14">
    <source>
        <dbReference type="Proteomes" id="UP000266239"/>
    </source>
</evidence>
<dbReference type="GO" id="GO:0005634">
    <property type="term" value="C:nucleus"/>
    <property type="evidence" value="ECO:0007669"/>
    <property type="project" value="UniProtKB-SubCell"/>
</dbReference>
<evidence type="ECO:0000256" key="2">
    <source>
        <dbReference type="ARBA" id="ARBA00023125"/>
    </source>
</evidence>
<evidence type="ECO:0000313" key="13">
    <source>
        <dbReference type="Proteomes" id="UP000266196"/>
    </source>
</evidence>
<reference evidence="12 13" key="1">
    <citation type="submission" date="2018-08" db="EMBL/GenBank/DDBJ databases">
        <title>Aphanomyces genome sequencing and annotation.</title>
        <authorList>
            <person name="Minardi D."/>
            <person name="Oidtmann B."/>
            <person name="Van Der Giezen M."/>
            <person name="Studholme D.J."/>
        </authorList>
    </citation>
    <scope>NUCLEOTIDE SEQUENCE [LARGE SCALE GENOMIC DNA]</scope>
    <source>
        <strain evidence="11 13">197901</strain>
        <strain evidence="8 15">D2</strain>
        <strain evidence="10 16">FDL457</strain>
        <strain evidence="9 12">SA</strain>
        <strain evidence="7 14">Yx</strain>
    </source>
</reference>
<dbReference type="EMBL" id="QUTC01004373">
    <property type="protein sequence ID" value="RHY65024.1"/>
    <property type="molecule type" value="Genomic_DNA"/>
</dbReference>
<dbReference type="Proteomes" id="UP000266196">
    <property type="component" value="Unassembled WGS sequence"/>
</dbReference>
<comment type="subcellular location">
    <subcellularLocation>
        <location evidence="1">Nucleus</location>
    </subcellularLocation>
</comment>